<evidence type="ECO:0000313" key="4">
    <source>
        <dbReference type="Proteomes" id="UP001249945"/>
    </source>
</evidence>
<dbReference type="PANTHER" id="PTHR46558">
    <property type="entry name" value="TRACRIPTIONAL REGULATORY PROTEIN-RELATED-RELATED"/>
    <property type="match status" value="1"/>
</dbReference>
<evidence type="ECO:0000259" key="2">
    <source>
        <dbReference type="PROSITE" id="PS50943"/>
    </source>
</evidence>
<dbReference type="SMART" id="SM00530">
    <property type="entry name" value="HTH_XRE"/>
    <property type="match status" value="1"/>
</dbReference>
<keyword evidence="1" id="KW-0238">DNA-binding</keyword>
<dbReference type="CDD" id="cd00093">
    <property type="entry name" value="HTH_XRE"/>
    <property type="match status" value="1"/>
</dbReference>
<protein>
    <submittedName>
        <fullName evidence="3">Helix-turn-helix domain-containing protein</fullName>
    </submittedName>
</protein>
<dbReference type="Pfam" id="PF01381">
    <property type="entry name" value="HTH_3"/>
    <property type="match status" value="1"/>
</dbReference>
<dbReference type="PROSITE" id="PS50943">
    <property type="entry name" value="HTH_CROC1"/>
    <property type="match status" value="1"/>
</dbReference>
<dbReference type="InterPro" id="IPR001387">
    <property type="entry name" value="Cro/C1-type_HTH"/>
</dbReference>
<dbReference type="PANTHER" id="PTHR46558:SF4">
    <property type="entry name" value="DNA-BIDING PHAGE PROTEIN"/>
    <property type="match status" value="1"/>
</dbReference>
<organism evidence="3 4">
    <name type="scientific">Carnobacterium divergens</name>
    <name type="common">Lactobacillus divergens</name>
    <dbReference type="NCBI Taxonomy" id="2748"/>
    <lineage>
        <taxon>Bacteria</taxon>
        <taxon>Bacillati</taxon>
        <taxon>Bacillota</taxon>
        <taxon>Bacilli</taxon>
        <taxon>Lactobacillales</taxon>
        <taxon>Carnobacteriaceae</taxon>
        <taxon>Carnobacterium</taxon>
    </lineage>
</organism>
<gene>
    <name evidence="3" type="ORF">MX635_07500</name>
</gene>
<name>A0AAW8RF20_CARDV</name>
<dbReference type="Proteomes" id="UP001249945">
    <property type="component" value="Unassembled WGS sequence"/>
</dbReference>
<dbReference type="InterPro" id="IPR010982">
    <property type="entry name" value="Lambda_DNA-bd_dom_sf"/>
</dbReference>
<dbReference type="RefSeq" id="WP_311780441.1">
    <property type="nucleotide sequence ID" value="NZ_CBCPKG010000003.1"/>
</dbReference>
<sequence length="173" mass="20075">MIENFGGNVARLRKERGYSQEQLATKIGLNKQTISNIERGVRYPTFESLEKIATVLKANATQLFGTTQEVAISDTESVMDRIDDYDDRVQTMMRFAKVFDEHYLEEIDEAFKKTEYIYQMFSEQPLYDEEGKLVLNEKGNTVLKPSFFESIPFDEIDSLVKKIDYIKANQDLL</sequence>
<dbReference type="SUPFAM" id="SSF47413">
    <property type="entry name" value="lambda repressor-like DNA-binding domains"/>
    <property type="match status" value="1"/>
</dbReference>
<accession>A0AAW8RF20</accession>
<feature type="domain" description="HTH cro/C1-type" evidence="2">
    <location>
        <begin position="9"/>
        <end position="63"/>
    </location>
</feature>
<dbReference type="AlphaFoldDB" id="A0AAW8RF20"/>
<evidence type="ECO:0000256" key="1">
    <source>
        <dbReference type="ARBA" id="ARBA00023125"/>
    </source>
</evidence>
<evidence type="ECO:0000313" key="3">
    <source>
        <dbReference type="EMBL" id="MDT1974236.1"/>
    </source>
</evidence>
<proteinExistence type="predicted"/>
<dbReference type="EMBL" id="JALRMR010000007">
    <property type="protein sequence ID" value="MDT1974236.1"/>
    <property type="molecule type" value="Genomic_DNA"/>
</dbReference>
<dbReference type="Gene3D" id="1.10.260.40">
    <property type="entry name" value="lambda repressor-like DNA-binding domains"/>
    <property type="match status" value="1"/>
</dbReference>
<comment type="caution">
    <text evidence="3">The sequence shown here is derived from an EMBL/GenBank/DDBJ whole genome shotgun (WGS) entry which is preliminary data.</text>
</comment>
<reference evidence="3" key="1">
    <citation type="submission" date="2022-04" db="EMBL/GenBank/DDBJ databases">
        <title>Draft genome sequences of lactic acid bacteria (LAB) strains involved in meat spoilage.</title>
        <authorList>
            <person name="Palevich N."/>
        </authorList>
    </citation>
    <scope>NUCLEOTIDE SEQUENCE</scope>
    <source>
        <strain evidence="3">9-14</strain>
    </source>
</reference>
<dbReference type="GO" id="GO:0003677">
    <property type="term" value="F:DNA binding"/>
    <property type="evidence" value="ECO:0007669"/>
    <property type="project" value="UniProtKB-KW"/>
</dbReference>